<feature type="region of interest" description="Disordered" evidence="3">
    <location>
        <begin position="312"/>
        <end position="345"/>
    </location>
</feature>
<keyword evidence="2" id="KW-0863">Zinc-finger</keyword>
<dbReference type="Proteomes" id="UP000623467">
    <property type="component" value="Unassembled WGS sequence"/>
</dbReference>
<keyword evidence="2" id="KW-0479">Metal-binding</keyword>
<organism evidence="5 6">
    <name type="scientific">Mycena sanguinolenta</name>
    <dbReference type="NCBI Taxonomy" id="230812"/>
    <lineage>
        <taxon>Eukaryota</taxon>
        <taxon>Fungi</taxon>
        <taxon>Dikarya</taxon>
        <taxon>Basidiomycota</taxon>
        <taxon>Agaricomycotina</taxon>
        <taxon>Agaricomycetes</taxon>
        <taxon>Agaricomycetidae</taxon>
        <taxon>Agaricales</taxon>
        <taxon>Marasmiineae</taxon>
        <taxon>Mycenaceae</taxon>
        <taxon>Mycena</taxon>
    </lineage>
</organism>
<keyword evidence="1" id="KW-0233">DNA recombination</keyword>
<accession>A0A8H6Y2A5</accession>
<reference evidence="5" key="1">
    <citation type="submission" date="2020-05" db="EMBL/GenBank/DDBJ databases">
        <title>Mycena genomes resolve the evolution of fungal bioluminescence.</title>
        <authorList>
            <person name="Tsai I.J."/>
        </authorList>
    </citation>
    <scope>NUCLEOTIDE SEQUENCE</scope>
    <source>
        <strain evidence="5">160909Yilan</strain>
    </source>
</reference>
<keyword evidence="2" id="KW-0862">Zinc</keyword>
<proteinExistence type="predicted"/>
<feature type="region of interest" description="Disordered" evidence="3">
    <location>
        <begin position="74"/>
        <end position="114"/>
    </location>
</feature>
<gene>
    <name evidence="5" type="ORF">MSAN_01624700</name>
</gene>
<dbReference type="InterPro" id="IPR043502">
    <property type="entry name" value="DNA/RNA_pol_sf"/>
</dbReference>
<dbReference type="PANTHER" id="PTHR34605">
    <property type="entry name" value="PHAGE_INTEGRASE DOMAIN-CONTAINING PROTEIN"/>
    <property type="match status" value="1"/>
</dbReference>
<feature type="region of interest" description="Disordered" evidence="3">
    <location>
        <begin position="1286"/>
        <end position="1308"/>
    </location>
</feature>
<dbReference type="PANTHER" id="PTHR34605:SF4">
    <property type="entry name" value="DNA ADENINE METHYLTRANSFERASE"/>
    <property type="match status" value="1"/>
</dbReference>
<evidence type="ECO:0000256" key="1">
    <source>
        <dbReference type="ARBA" id="ARBA00023172"/>
    </source>
</evidence>
<evidence type="ECO:0000313" key="5">
    <source>
        <dbReference type="EMBL" id="KAF7350644.1"/>
    </source>
</evidence>
<evidence type="ECO:0000256" key="3">
    <source>
        <dbReference type="SAM" id="MobiDB-lite"/>
    </source>
</evidence>
<dbReference type="GO" id="GO:0015074">
    <property type="term" value="P:DNA integration"/>
    <property type="evidence" value="ECO:0007669"/>
    <property type="project" value="InterPro"/>
</dbReference>
<dbReference type="InterPro" id="IPR011010">
    <property type="entry name" value="DNA_brk_join_enz"/>
</dbReference>
<dbReference type="CDD" id="cd06222">
    <property type="entry name" value="RNase_H_like"/>
    <property type="match status" value="1"/>
</dbReference>
<feature type="domain" description="C3H1-type" evidence="4">
    <location>
        <begin position="341"/>
        <end position="369"/>
    </location>
</feature>
<dbReference type="SUPFAM" id="SSF56349">
    <property type="entry name" value="DNA breaking-rejoining enzymes"/>
    <property type="match status" value="1"/>
</dbReference>
<dbReference type="PROSITE" id="PS50103">
    <property type="entry name" value="ZF_C3H1"/>
    <property type="match status" value="1"/>
</dbReference>
<name>A0A8H6Y2A5_9AGAR</name>
<protein>
    <recommendedName>
        <fullName evidence="4">C3H1-type domain-containing protein</fullName>
    </recommendedName>
</protein>
<dbReference type="InterPro" id="IPR013762">
    <property type="entry name" value="Integrase-like_cat_sf"/>
</dbReference>
<dbReference type="SUPFAM" id="SSF56672">
    <property type="entry name" value="DNA/RNA polymerases"/>
    <property type="match status" value="1"/>
</dbReference>
<dbReference type="InterPro" id="IPR052925">
    <property type="entry name" value="Phage_Integrase-like_Recomb"/>
</dbReference>
<dbReference type="GO" id="GO:0003677">
    <property type="term" value="F:DNA binding"/>
    <property type="evidence" value="ECO:0007669"/>
    <property type="project" value="InterPro"/>
</dbReference>
<dbReference type="GO" id="GO:0008270">
    <property type="term" value="F:zinc ion binding"/>
    <property type="evidence" value="ECO:0007669"/>
    <property type="project" value="UniProtKB-KW"/>
</dbReference>
<dbReference type="GO" id="GO:0006310">
    <property type="term" value="P:DNA recombination"/>
    <property type="evidence" value="ECO:0007669"/>
    <property type="project" value="UniProtKB-KW"/>
</dbReference>
<dbReference type="InterPro" id="IPR044730">
    <property type="entry name" value="RNase_H-like_dom_plant"/>
</dbReference>
<keyword evidence="6" id="KW-1185">Reference proteome</keyword>
<evidence type="ECO:0000259" key="4">
    <source>
        <dbReference type="PROSITE" id="PS50103"/>
    </source>
</evidence>
<feature type="zinc finger region" description="C3H1-type" evidence="2">
    <location>
        <begin position="341"/>
        <end position="369"/>
    </location>
</feature>
<dbReference type="EMBL" id="JACAZH010000014">
    <property type="protein sequence ID" value="KAF7350644.1"/>
    <property type="molecule type" value="Genomic_DNA"/>
</dbReference>
<dbReference type="InterPro" id="IPR000571">
    <property type="entry name" value="Znf_CCCH"/>
</dbReference>
<dbReference type="OrthoDB" id="198652at2759"/>
<sequence>MQDVDAAHNARCEAAVESFKAGDLTRIAVTLALHNILSEAINSAPGLSGTTPSASDVEGFMEPYMEMCDQWTRDQEKAKAAGGGGARSGGPADQEEDGGAGGGEQDVDDDVDNRPSKRRLVFEEDDLPWVKNESHVGATPLRADLAETAILDEHSDPFSLVHESNSPESQWLRLLTNRPVDLDAVLTGIFSITANTAHTKSLGDFDLTFNASGSSKPTRVVASQADWTLAWMQTVQASLTVFPHLADQYREWGIYILAKFSAVHESQHHRVINFEKACRLLASRRADVTLDQFYHFTALETMHLNSMGRLAVESSGDGSGKSKNSNGGKGSAKSKPRSPPAKSGEPCRLWNAGKCKRDSADCRNLHICAGCKKNHPESECPKHPTALGTETDPPLPGVPLEVFDNKALINTVIQNPRLFNVSTPININLFEHLLASHPNQPLVVSFCKGLREGFWPWSRPVSEHPVTLDNSKIARSAREQEFLEKTRDEEIAAGRFSAAFPALFPGMHAIPIHAVPKPNSDKLRLVTDFSGGYTRMDGIRELADHLRELRRTLGPHAEINIFKSDVKGAFKVLPMHILWQPWQVYRIAGNYHVDWAATFGSSASSPIWTTFAGFVLWIAMVVYIIPHLFAYMDDFHSAQAASEMQLYKPYNRMFPRNQTRLLLLWDSLGIPHSEDKQVFGTELVVIGFLVDTRRMRVTIPEDARLEFVAELRRWTHKSKYGIRRTLREWQALAGYANWVFNVFPLLKPTLCNVYAKMEDKDKADALIYVNEAVRRDLIWLADHVEKADGIYFIKSVNFHPDEANLIIYCDASTHGDDRGGMGFYYPSLSLAFQAELPSGVDSGLKIFFFEALCVCAAVHHASSFLQRDARLTIYSDSSNTVSIFNSLKALPAYNDILISTVDVLIRCNIDLRVLHVPGKLNKVADAISRWNDRLATSLVPGLVVLPFTPPSRCTGGSPEMIFELSPGSRQPPGRKAWTTAKLVHERAIALGYAIDKSTRLTYTSALNSYINFCTLHKFPIEPTEDTMSFFVIYMCHHIKPDSVDSYLSGICNQLESSFPSVRKVRASPLVRNTLKGGKRLFGRGTKRKRPLSTSDLLTVERTFAAQLSMSHDDKLFVAILFCRFDGLLRLGELTWPDAVNLRNWKKVIRRSSVKFTPSSVGFFLPGHKADKFFEGNQIIISSRADPELDTVAKVRRYLASRDSLFPFHPALWVREGGTIPTRSWFIARLRKFFDKDIAGHSMRAGGATSLAEAGVPPDQIRAIGRWASDAFQCYIRKNPTLMQSMLHGGRSAHDGPAHGQQLAFPVVP</sequence>
<comment type="caution">
    <text evidence="5">The sequence shown here is derived from an EMBL/GenBank/DDBJ whole genome shotgun (WGS) entry which is preliminary data.</text>
</comment>
<evidence type="ECO:0000256" key="2">
    <source>
        <dbReference type="PROSITE-ProRule" id="PRU00723"/>
    </source>
</evidence>
<dbReference type="Gene3D" id="1.10.443.10">
    <property type="entry name" value="Intergrase catalytic core"/>
    <property type="match status" value="1"/>
</dbReference>
<evidence type="ECO:0000313" key="6">
    <source>
        <dbReference type="Proteomes" id="UP000623467"/>
    </source>
</evidence>